<organism evidence="6 7">
    <name type="scientific">Terriglobus albidus</name>
    <dbReference type="NCBI Taxonomy" id="1592106"/>
    <lineage>
        <taxon>Bacteria</taxon>
        <taxon>Pseudomonadati</taxon>
        <taxon>Acidobacteriota</taxon>
        <taxon>Terriglobia</taxon>
        <taxon>Terriglobales</taxon>
        <taxon>Acidobacteriaceae</taxon>
        <taxon>Terriglobus</taxon>
    </lineage>
</organism>
<dbReference type="GO" id="GO:0002128">
    <property type="term" value="P:tRNA nucleoside ribose methylation"/>
    <property type="evidence" value="ECO:0007669"/>
    <property type="project" value="TreeGrafter"/>
</dbReference>
<reference evidence="6 7" key="1">
    <citation type="submission" date="2019-08" db="EMBL/GenBank/DDBJ databases">
        <title>Complete genome sequence of Terriglobus albidus strain ORNL.</title>
        <authorList>
            <person name="Podar M."/>
        </authorList>
    </citation>
    <scope>NUCLEOTIDE SEQUENCE [LARGE SCALE GENOMIC DNA]</scope>
    <source>
        <strain evidence="6 7">ORNL</strain>
    </source>
</reference>
<evidence type="ECO:0000256" key="2">
    <source>
        <dbReference type="ARBA" id="ARBA00022603"/>
    </source>
</evidence>
<sequence>MLPRIVPVLIPEQKENLVVVLAGARNPLNIGAAARAMSNFGFRALRIVTEFPLPVTEAKSAVDAAEVMQQATVHTSFAEAIADCGLIYGTTAVGDRRLEHPVEPLPQAAAHVRNALAGLQRAAIVFGSEKTGMTNEQMSYCSSLLTIPMEVHGTSMNLGQSVAVCLWEVAREGASAGEVAEDESLADSAAVDRFEGVLREGLTATGYEAKFPANCGEEMTRRLVRRLRLNRKDAEIWTGIWRQVLWKLRQ</sequence>
<evidence type="ECO:0000313" key="6">
    <source>
        <dbReference type="EMBL" id="QEE31090.1"/>
    </source>
</evidence>
<dbReference type="EMBL" id="CP042806">
    <property type="protein sequence ID" value="QEE31090.1"/>
    <property type="molecule type" value="Genomic_DNA"/>
</dbReference>
<dbReference type="PANTHER" id="PTHR42786">
    <property type="entry name" value="TRNA/RRNA METHYLTRANSFERASE"/>
    <property type="match status" value="1"/>
</dbReference>
<proteinExistence type="inferred from homology"/>
<dbReference type="OrthoDB" id="9806346at2"/>
<evidence type="ECO:0000256" key="3">
    <source>
        <dbReference type="ARBA" id="ARBA00022679"/>
    </source>
</evidence>
<dbReference type="PANTHER" id="PTHR42786:SF2">
    <property type="entry name" value="TRNA (CYTIDINE_URIDINE-2'-O-)-METHYLTRANSFERASE TRMJ"/>
    <property type="match status" value="1"/>
</dbReference>
<dbReference type="InterPro" id="IPR029028">
    <property type="entry name" value="Alpha/beta_knot_MTases"/>
</dbReference>
<dbReference type="InterPro" id="IPR029026">
    <property type="entry name" value="tRNA_m1G_MTases_N"/>
</dbReference>
<keyword evidence="7" id="KW-1185">Reference proteome</keyword>
<dbReference type="Gene3D" id="1.10.8.590">
    <property type="match status" value="1"/>
</dbReference>
<dbReference type="Gene3D" id="3.40.1280.10">
    <property type="match status" value="1"/>
</dbReference>
<dbReference type="KEGG" id="talb:FTW19_25630"/>
<comment type="similarity">
    <text evidence="1">Belongs to the class IV-like SAM-binding methyltransferase superfamily. RNA methyltransferase TrmH family.</text>
</comment>
<dbReference type="Proteomes" id="UP000321820">
    <property type="component" value="Chromosome"/>
</dbReference>
<feature type="domain" description="tRNA/rRNA methyltransferase SpoU type" evidence="5">
    <location>
        <begin position="17"/>
        <end position="167"/>
    </location>
</feature>
<dbReference type="GO" id="GO:0003723">
    <property type="term" value="F:RNA binding"/>
    <property type="evidence" value="ECO:0007669"/>
    <property type="project" value="InterPro"/>
</dbReference>
<dbReference type="InterPro" id="IPR001537">
    <property type="entry name" value="SpoU_MeTrfase"/>
</dbReference>
<evidence type="ECO:0000259" key="5">
    <source>
        <dbReference type="Pfam" id="PF00588"/>
    </source>
</evidence>
<evidence type="ECO:0000256" key="4">
    <source>
        <dbReference type="ARBA" id="ARBA00022691"/>
    </source>
</evidence>
<dbReference type="CDD" id="cd18093">
    <property type="entry name" value="SpoU-like_TrmJ"/>
    <property type="match status" value="1"/>
</dbReference>
<keyword evidence="2 6" id="KW-0489">Methyltransferase</keyword>
<gene>
    <name evidence="6" type="ORF">FTW19_25630</name>
</gene>
<accession>A0A5B9EJL8</accession>
<keyword evidence="3 6" id="KW-0808">Transferase</keyword>
<keyword evidence="4" id="KW-0949">S-adenosyl-L-methionine</keyword>
<evidence type="ECO:0000313" key="7">
    <source>
        <dbReference type="Proteomes" id="UP000321820"/>
    </source>
</evidence>
<dbReference type="SUPFAM" id="SSF75217">
    <property type="entry name" value="alpha/beta knot"/>
    <property type="match status" value="1"/>
</dbReference>
<dbReference type="GO" id="GO:0008173">
    <property type="term" value="F:RNA methyltransferase activity"/>
    <property type="evidence" value="ECO:0007669"/>
    <property type="project" value="InterPro"/>
</dbReference>
<dbReference type="Pfam" id="PF00588">
    <property type="entry name" value="SpoU_methylase"/>
    <property type="match status" value="1"/>
</dbReference>
<protein>
    <submittedName>
        <fullName evidence="6">RNA methyltransferase</fullName>
    </submittedName>
</protein>
<name>A0A5B9EJL8_9BACT</name>
<evidence type="ECO:0000256" key="1">
    <source>
        <dbReference type="ARBA" id="ARBA00007228"/>
    </source>
</evidence>
<dbReference type="PIRSF" id="PIRSF004808">
    <property type="entry name" value="LasT"/>
    <property type="match status" value="1"/>
</dbReference>
<dbReference type="InterPro" id="IPR004384">
    <property type="entry name" value="RNA_MeTrfase_TrmJ/LasT"/>
</dbReference>
<dbReference type="AlphaFoldDB" id="A0A5B9EJL8"/>
<dbReference type="GO" id="GO:0005829">
    <property type="term" value="C:cytosol"/>
    <property type="evidence" value="ECO:0007669"/>
    <property type="project" value="TreeGrafter"/>
</dbReference>